<proteinExistence type="predicted"/>
<evidence type="ECO:0000256" key="1">
    <source>
        <dbReference type="SAM" id="Phobius"/>
    </source>
</evidence>
<dbReference type="EMBL" id="JAFEUC010000005">
    <property type="protein sequence ID" value="MBM7077144.1"/>
    <property type="molecule type" value="Genomic_DNA"/>
</dbReference>
<comment type="caution">
    <text evidence="2">The sequence shown here is derived from an EMBL/GenBank/DDBJ whole genome shotgun (WGS) entry which is preliminary data.</text>
</comment>
<gene>
    <name evidence="2" type="ORF">JQX11_12380</name>
</gene>
<protein>
    <submittedName>
        <fullName evidence="2">Uncharacterized protein</fullName>
    </submittedName>
</protein>
<evidence type="ECO:0000313" key="2">
    <source>
        <dbReference type="EMBL" id="MBM7077144.1"/>
    </source>
</evidence>
<sequence>MSRLLPPTGLPHAIVYQTAMVAVGSGTFLSGSIVFFTEVSRPHPVKSTVRRLRTRAAK</sequence>
<dbReference type="RefSeq" id="WP_204925124.1">
    <property type="nucleotide sequence ID" value="NZ_JAFEUC010000005.1"/>
</dbReference>
<accession>A0ABS2IVE4</accession>
<organism evidence="2 3">
    <name type="scientific">Micromonospora humida</name>
    <dbReference type="NCBI Taxonomy" id="2809018"/>
    <lineage>
        <taxon>Bacteria</taxon>
        <taxon>Bacillati</taxon>
        <taxon>Actinomycetota</taxon>
        <taxon>Actinomycetes</taxon>
        <taxon>Micromonosporales</taxon>
        <taxon>Micromonosporaceae</taxon>
        <taxon>Micromonospora</taxon>
    </lineage>
</organism>
<feature type="transmembrane region" description="Helical" evidence="1">
    <location>
        <begin position="14"/>
        <end position="36"/>
    </location>
</feature>
<keyword evidence="3" id="KW-1185">Reference proteome</keyword>
<dbReference type="Proteomes" id="UP001518872">
    <property type="component" value="Unassembled WGS sequence"/>
</dbReference>
<name>A0ABS2IVE4_9ACTN</name>
<evidence type="ECO:0000313" key="3">
    <source>
        <dbReference type="Proteomes" id="UP001518872"/>
    </source>
</evidence>
<reference evidence="2 3" key="1">
    <citation type="submission" date="2021-02" db="EMBL/GenBank/DDBJ databases">
        <authorList>
            <person name="Ra J.-S."/>
        </authorList>
    </citation>
    <scope>NUCLEOTIDE SEQUENCE [LARGE SCALE GENOMIC DNA]</scope>
    <source>
        <strain evidence="2 3">MMS20-R1-14</strain>
    </source>
</reference>
<keyword evidence="1" id="KW-0812">Transmembrane</keyword>
<keyword evidence="1" id="KW-0472">Membrane</keyword>
<keyword evidence="1" id="KW-1133">Transmembrane helix</keyword>